<dbReference type="Proteomes" id="UP000688947">
    <property type="component" value="Unassembled WGS sequence"/>
</dbReference>
<reference evidence="2" key="1">
    <citation type="submission" date="2021-01" db="EMBL/GenBank/DDBJ databases">
        <title>Phytophthora aleatoria, a newly-described species from Pinus radiata is distinct from Phytophthora cactorum isolates based on comparative genomics.</title>
        <authorList>
            <person name="Mcdougal R."/>
            <person name="Panda P."/>
            <person name="Williams N."/>
            <person name="Studholme D.J."/>
        </authorList>
    </citation>
    <scope>NUCLEOTIDE SEQUENCE</scope>
    <source>
        <strain evidence="2">NZFS 3830</strain>
    </source>
</reference>
<evidence type="ECO:0000313" key="2">
    <source>
        <dbReference type="EMBL" id="KAG6941675.1"/>
    </source>
</evidence>
<organism evidence="2 3">
    <name type="scientific">Phytophthora cactorum</name>
    <dbReference type="NCBI Taxonomy" id="29920"/>
    <lineage>
        <taxon>Eukaryota</taxon>
        <taxon>Sar</taxon>
        <taxon>Stramenopiles</taxon>
        <taxon>Oomycota</taxon>
        <taxon>Peronosporomycetes</taxon>
        <taxon>Peronosporales</taxon>
        <taxon>Peronosporaceae</taxon>
        <taxon>Phytophthora</taxon>
    </lineage>
</organism>
<protein>
    <submittedName>
        <fullName evidence="2">Uncharacterized protein</fullName>
    </submittedName>
</protein>
<name>A0A8T1TIX6_9STRA</name>
<proteinExistence type="predicted"/>
<feature type="region of interest" description="Disordered" evidence="1">
    <location>
        <begin position="29"/>
        <end position="55"/>
    </location>
</feature>
<gene>
    <name evidence="2" type="ORF">JG687_00019505</name>
</gene>
<comment type="caution">
    <text evidence="2">The sequence shown here is derived from an EMBL/GenBank/DDBJ whole genome shotgun (WGS) entry which is preliminary data.</text>
</comment>
<sequence>MSLPNSLVTLNQLLVIPASARSAGDHFDRGLKRCNDSPGAHHIKQSTSASRRRRRFSTGPSSVFLVASYGELGHPIKSVLSGAKKSAS</sequence>
<evidence type="ECO:0000313" key="3">
    <source>
        <dbReference type="Proteomes" id="UP000688947"/>
    </source>
</evidence>
<dbReference type="AlphaFoldDB" id="A0A8T1TIX6"/>
<dbReference type="EMBL" id="JAENGZ010003378">
    <property type="protein sequence ID" value="KAG6941675.1"/>
    <property type="molecule type" value="Genomic_DNA"/>
</dbReference>
<evidence type="ECO:0000256" key="1">
    <source>
        <dbReference type="SAM" id="MobiDB-lite"/>
    </source>
</evidence>
<accession>A0A8T1TIX6</accession>